<dbReference type="PROSITE" id="PS50026">
    <property type="entry name" value="EGF_3"/>
    <property type="match status" value="1"/>
</dbReference>
<dbReference type="CDD" id="cd00037">
    <property type="entry name" value="CLECT"/>
    <property type="match status" value="1"/>
</dbReference>
<proteinExistence type="predicted"/>
<feature type="region of interest" description="Disordered" evidence="8">
    <location>
        <begin position="1"/>
        <end position="80"/>
    </location>
</feature>
<dbReference type="GO" id="GO:0007166">
    <property type="term" value="P:cell surface receptor signaling pathway"/>
    <property type="evidence" value="ECO:0007669"/>
    <property type="project" value="InterPro"/>
</dbReference>
<evidence type="ECO:0000256" key="4">
    <source>
        <dbReference type="ARBA" id="ARBA00022989"/>
    </source>
</evidence>
<dbReference type="Gene3D" id="2.10.25.10">
    <property type="entry name" value="Laminin"/>
    <property type="match status" value="1"/>
</dbReference>
<dbReference type="SUPFAM" id="SSF57196">
    <property type="entry name" value="EGF/Laminin"/>
    <property type="match status" value="1"/>
</dbReference>
<feature type="disulfide bond" evidence="7">
    <location>
        <begin position="284"/>
        <end position="293"/>
    </location>
</feature>
<keyword evidence="6 7" id="KW-1015">Disulfide bond</keyword>
<comment type="caution">
    <text evidence="14">The sequence shown here is derived from an EMBL/GenBank/DDBJ whole genome shotgun (WGS) entry which is preliminary data.</text>
</comment>
<dbReference type="PROSITE" id="PS01186">
    <property type="entry name" value="EGF_2"/>
    <property type="match status" value="1"/>
</dbReference>
<dbReference type="SMART" id="SM00034">
    <property type="entry name" value="CLECT"/>
    <property type="match status" value="1"/>
</dbReference>
<dbReference type="PROSITE" id="PS00022">
    <property type="entry name" value="EGF_1"/>
    <property type="match status" value="1"/>
</dbReference>
<feature type="transmembrane region" description="Helical" evidence="9">
    <location>
        <begin position="1728"/>
        <end position="1748"/>
    </location>
</feature>
<comment type="caution">
    <text evidence="7">Lacks conserved residue(s) required for the propagation of feature annotation.</text>
</comment>
<feature type="domain" description="EGF-like" evidence="10">
    <location>
        <begin position="258"/>
        <end position="294"/>
    </location>
</feature>
<dbReference type="InterPro" id="IPR046338">
    <property type="entry name" value="GAIN_dom_sf"/>
</dbReference>
<dbReference type="SUPFAM" id="SSF49899">
    <property type="entry name" value="Concanavalin A-like lectins/glucanases"/>
    <property type="match status" value="4"/>
</dbReference>
<dbReference type="Pfam" id="PF01825">
    <property type="entry name" value="GPS"/>
    <property type="match status" value="1"/>
</dbReference>
<evidence type="ECO:0000313" key="15">
    <source>
        <dbReference type="Proteomes" id="UP001152320"/>
    </source>
</evidence>
<gene>
    <name evidence="14" type="ORF">HOLleu_12081</name>
</gene>
<dbReference type="GO" id="GO:0007189">
    <property type="term" value="P:adenylate cyclase-activating G protein-coupled receptor signaling pathway"/>
    <property type="evidence" value="ECO:0007669"/>
    <property type="project" value="TreeGrafter"/>
</dbReference>
<dbReference type="SMART" id="SM00303">
    <property type="entry name" value="GPS"/>
    <property type="match status" value="1"/>
</dbReference>
<feature type="domain" description="G-protein coupled receptors family 2 profile 2" evidence="13">
    <location>
        <begin position="1693"/>
        <end position="1865"/>
    </location>
</feature>
<dbReference type="InterPro" id="IPR016187">
    <property type="entry name" value="CTDL_fold"/>
</dbReference>
<feature type="domain" description="C-type lectin" evidence="11">
    <location>
        <begin position="100"/>
        <end position="221"/>
    </location>
</feature>
<dbReference type="Gene3D" id="3.10.100.10">
    <property type="entry name" value="Mannose-Binding Protein A, subunit A"/>
    <property type="match status" value="1"/>
</dbReference>
<feature type="compositionally biased region" description="Polar residues" evidence="8">
    <location>
        <begin position="16"/>
        <end position="26"/>
    </location>
</feature>
<dbReference type="SUPFAM" id="SSF56436">
    <property type="entry name" value="C-type lectin-like"/>
    <property type="match status" value="1"/>
</dbReference>
<dbReference type="Pfam" id="PF00008">
    <property type="entry name" value="EGF"/>
    <property type="match status" value="1"/>
</dbReference>
<dbReference type="SMART" id="SM00181">
    <property type="entry name" value="EGF"/>
    <property type="match status" value="1"/>
</dbReference>
<accession>A0A9Q1HDK8</accession>
<dbReference type="PROSITE" id="PS50041">
    <property type="entry name" value="C_TYPE_LECTIN_2"/>
    <property type="match status" value="1"/>
</dbReference>
<keyword evidence="15" id="KW-1185">Reference proteome</keyword>
<feature type="compositionally biased region" description="Polar residues" evidence="8">
    <location>
        <begin position="50"/>
        <end position="74"/>
    </location>
</feature>
<feature type="transmembrane region" description="Helical" evidence="9">
    <location>
        <begin position="1909"/>
        <end position="1927"/>
    </location>
</feature>
<evidence type="ECO:0000259" key="12">
    <source>
        <dbReference type="PROSITE" id="PS50221"/>
    </source>
</evidence>
<evidence type="ECO:0000256" key="6">
    <source>
        <dbReference type="ARBA" id="ARBA00023157"/>
    </source>
</evidence>
<dbReference type="OrthoDB" id="10034530at2759"/>
<organism evidence="14 15">
    <name type="scientific">Holothuria leucospilota</name>
    <name type="common">Black long sea cucumber</name>
    <name type="synonym">Mertensiothuria leucospilota</name>
    <dbReference type="NCBI Taxonomy" id="206669"/>
    <lineage>
        <taxon>Eukaryota</taxon>
        <taxon>Metazoa</taxon>
        <taxon>Echinodermata</taxon>
        <taxon>Eleutherozoa</taxon>
        <taxon>Echinozoa</taxon>
        <taxon>Holothuroidea</taxon>
        <taxon>Aspidochirotacea</taxon>
        <taxon>Aspidochirotida</taxon>
        <taxon>Holothuriidae</taxon>
        <taxon>Holothuria</taxon>
    </lineage>
</organism>
<feature type="compositionally biased region" description="Low complexity" evidence="8">
    <location>
        <begin position="27"/>
        <end position="49"/>
    </location>
</feature>
<dbReference type="PROSITE" id="PS50221">
    <property type="entry name" value="GAIN_B"/>
    <property type="match status" value="1"/>
</dbReference>
<evidence type="ECO:0000256" key="7">
    <source>
        <dbReference type="PROSITE-ProRule" id="PRU00076"/>
    </source>
</evidence>
<dbReference type="InterPro" id="IPR017981">
    <property type="entry name" value="GPCR_2-like_7TM"/>
</dbReference>
<dbReference type="Gene3D" id="1.20.1070.10">
    <property type="entry name" value="Rhodopsin 7-helix transmembrane proteins"/>
    <property type="match status" value="1"/>
</dbReference>
<dbReference type="InterPro" id="IPR001304">
    <property type="entry name" value="C-type_lectin-like"/>
</dbReference>
<dbReference type="PROSITE" id="PS50261">
    <property type="entry name" value="G_PROTEIN_RECEP_F2_4"/>
    <property type="match status" value="1"/>
</dbReference>
<dbReference type="InterPro" id="IPR057244">
    <property type="entry name" value="GAIN_B"/>
</dbReference>
<feature type="transmembrane region" description="Helical" evidence="9">
    <location>
        <begin position="1754"/>
        <end position="1776"/>
    </location>
</feature>
<feature type="transmembrane region" description="Helical" evidence="9">
    <location>
        <begin position="1693"/>
        <end position="1716"/>
    </location>
</feature>
<dbReference type="EMBL" id="JAIZAY010000005">
    <property type="protein sequence ID" value="KAJ8041296.1"/>
    <property type="molecule type" value="Genomic_DNA"/>
</dbReference>
<keyword evidence="4 9" id="KW-1133">Transmembrane helix</keyword>
<evidence type="ECO:0000256" key="1">
    <source>
        <dbReference type="ARBA" id="ARBA00004651"/>
    </source>
</evidence>
<feature type="transmembrane region" description="Helical" evidence="9">
    <location>
        <begin position="1845"/>
        <end position="1867"/>
    </location>
</feature>
<keyword evidence="2" id="KW-1003">Cell membrane</keyword>
<keyword evidence="7" id="KW-0245">EGF-like domain</keyword>
<name>A0A9Q1HDK8_HOLLE</name>
<dbReference type="Gene3D" id="2.60.120.200">
    <property type="match status" value="3"/>
</dbReference>
<evidence type="ECO:0000256" key="8">
    <source>
        <dbReference type="SAM" id="MobiDB-lite"/>
    </source>
</evidence>
<feature type="domain" description="GAIN-B" evidence="12">
    <location>
        <begin position="1510"/>
        <end position="1684"/>
    </location>
</feature>
<keyword evidence="3 9" id="KW-0812">Transmembrane</keyword>
<dbReference type="InterPro" id="IPR016186">
    <property type="entry name" value="C-type_lectin-like/link_sf"/>
</dbReference>
<dbReference type="GO" id="GO:0005886">
    <property type="term" value="C:plasma membrane"/>
    <property type="evidence" value="ECO:0007669"/>
    <property type="project" value="UniProtKB-SubCell"/>
</dbReference>
<evidence type="ECO:0000256" key="9">
    <source>
        <dbReference type="SAM" id="Phobius"/>
    </source>
</evidence>
<comment type="subcellular location">
    <subcellularLocation>
        <location evidence="1">Cell membrane</location>
        <topology evidence="1">Multi-pass membrane protein</topology>
    </subcellularLocation>
</comment>
<reference evidence="14" key="1">
    <citation type="submission" date="2021-10" db="EMBL/GenBank/DDBJ databases">
        <title>Tropical sea cucumber genome reveals ecological adaptation and Cuvierian tubules defense mechanism.</title>
        <authorList>
            <person name="Chen T."/>
        </authorList>
    </citation>
    <scope>NUCLEOTIDE SEQUENCE</scope>
    <source>
        <strain evidence="14">Nanhai2018</strain>
        <tissue evidence="14">Muscle</tissue>
    </source>
</reference>
<protein>
    <submittedName>
        <fullName evidence="14">Adhesion G protein-coupled receptor L3</fullName>
    </submittedName>
</protein>
<evidence type="ECO:0000256" key="2">
    <source>
        <dbReference type="ARBA" id="ARBA00022475"/>
    </source>
</evidence>
<evidence type="ECO:0000256" key="5">
    <source>
        <dbReference type="ARBA" id="ARBA00023136"/>
    </source>
</evidence>
<feature type="transmembrane region" description="Helical" evidence="9">
    <location>
        <begin position="1887"/>
        <end position="1903"/>
    </location>
</feature>
<evidence type="ECO:0000259" key="13">
    <source>
        <dbReference type="PROSITE" id="PS50261"/>
    </source>
</evidence>
<dbReference type="GO" id="GO:0004930">
    <property type="term" value="F:G protein-coupled receptor activity"/>
    <property type="evidence" value="ECO:0007669"/>
    <property type="project" value="InterPro"/>
</dbReference>
<dbReference type="Proteomes" id="UP001152320">
    <property type="component" value="Chromosome 5"/>
</dbReference>
<sequence length="1929" mass="215560">METTTERYTTHHSTSAEGSTKQSSPALSTLSVSTSETTTEGNSGGLTSTVHSTSKAISTRQTTAHTSGFTTEESPTSEKVPVLTTDSLLPCSQFDGVILYKSSCYWIVSNQSPQWDAEAYCGLFFGSSLVSIESEGEQLFLESSVSSVNNYWIGLLYRPSEQQFFWSSSEPFFYENINVNHQSADRNFLDLKSDSCFFLDRTNGFAWTPRSCNATHFFICERTNAEYEEVTTHPSTAEDTTTDITTELTTTEEATTQVLTGCDAKPCLNGGTCAEFGESFFCRCEIGYGGSICEEDLTPDFDPALSQEVQIEDLVPENHLMINPYYVLGLYHFPLLVSEEDVKGEKWKYENLFHFTSLGEDENTRGRENVGVYPVWPIETSFDEDFISDFSQGSPSVSFADFTVWDRYLNAFEAHRFLGMESDQFKMVMEADYYWSLDAYVRRDHLTLLRANNSVASTTTIETDDLTSRKVVSGRNGKGYALEISENTVQWLQLGMHEGSCLSNPELCPDGLTVATWMKLNVSKAKDFHCLLSSGGQSSRGVALYLFGENLRAVLADGGREWITEISLENVSSWTHLAISWKRSVGMFFYLNGDLKAADWVGFRRIRPSDLDFGLTVGRRNDFLGDFAHLTLADVAVWFHVIHPWQAREVFGFPENPLFAEADISWDAMRLLSGDFKHISSIRREQSYGEPAVGVRYKEEQGSISLSSEFASLVLAVPKSLPSIDCLDDIEHCVDGVSLSVWMNIGSEVSKWWPNGIFQIISGRKGFAVQLTQHGLFVSLSLSGIRRDYRVSVLNVPVMRWFNLVITWSLYEDLAVYIDGVAMTFDSINEVVVDNLGTDFFLVQSNELRVEVQLHNIAVWKKYYYPKKIWQLVGVSESLLSCIHLGAYCWSFDEPSSLMFPYQISETGVQQVDNQYSDGTALMTDGTLSGEIILGDFHGECPHIPSLCEEGFSVSLWIKPVQVRDKRVTHLISLGADVSGEVGFFISQTKDKITGVVCNGTVTWQGTIPGVNITYDEWMYIAMLWIPESGLLLVVNGHVISSQSTPVPDERASQEVGTLVIGGRSRNRRWQASYEEVMLLIPRGGESLPSPEYFTGSGGSVEGYASADGYFDLTDPDSSVEAVDTTLTEDRFSNEDGAADTSKNEVKDFGYVTVGDFPFHCLSDPAMCHPAGLTISLWLKIGPIDHFLDPTTNSEGVGYILSSGAQNDNAHGYLAHYNGTHVVTQVKDGIRLWTVSVQYIFGQNWTNYALGWNEADGLNVFLDGEVKGTMKDGIILSTPHVEDEFTELQLGKRNDGEDGYLGAAFDDVAIWIYTFRPDDPEVSKTLKGEETKEEEIVVTEDHEELIKQAPLTWKTDCQVIHEADCARDINELLEIVNDQEEFTLNATKSIFGRMLNLTTGKTFPDSTEIKASIQVMDTMSEAGLPPGIEEDDATRIYESFAESVSNLLEDEFSYLWQNISERQFGVAALMENLETLGVQVATVLPVTDKYTGCSRMFRKNRLVTCMDRFPIESFGQEEAVLPPPATHNTNGTNSTVEGLYNFTDSITLPKNLFRFAKSGDIGSFVFSHFDNLQDVILSNMSDELPVQYTGDATVNSRILSLAIDPPLRRDLYNPVVIALEYHQQFDNNTMKTVCAFWNFTQNFNTRGSWDTNGCELMSSTDTHIFCSCNHLTHFAIVSSPIIPVVPNPHHPRIAFMGLALFIVNIFFLLHLVITFIRHQRLHTLRNSIHLQQCLAVFILGLGVVLTTVGRNSQAICNIGAMLFQYAALAVLIWITVEALQLAEDSYKGLEVTEKKNFSQCDDRLKIYYATAWGNCYIMCLPTLVVATTVAAGIQPHHQLGSGICFLTPLDGILWAFYLPFIVGIVAFWRKDTVLHNLNTNPPHRSSVIATCLLTGYYFFAWAFGSKGLYGEVMWIQYIFVFMLTFLVSV</sequence>
<feature type="transmembrane region" description="Helical" evidence="9">
    <location>
        <begin position="1813"/>
        <end position="1833"/>
    </location>
</feature>
<evidence type="ECO:0000313" key="14">
    <source>
        <dbReference type="EMBL" id="KAJ8041296.1"/>
    </source>
</evidence>
<dbReference type="InterPro" id="IPR000742">
    <property type="entry name" value="EGF"/>
</dbReference>
<dbReference type="InterPro" id="IPR000832">
    <property type="entry name" value="GPCR_2_secretin-like"/>
</dbReference>
<dbReference type="PANTHER" id="PTHR12011:SF471">
    <property type="entry name" value="G-PROTEIN COUPLED RECEPTORS FAMILY 2 PROFILE 2 DOMAIN-CONTAINING PROTEIN"/>
    <property type="match status" value="1"/>
</dbReference>
<keyword evidence="5 9" id="KW-0472">Membrane</keyword>
<dbReference type="PANTHER" id="PTHR12011">
    <property type="entry name" value="ADHESION G-PROTEIN COUPLED RECEPTOR"/>
    <property type="match status" value="1"/>
</dbReference>
<keyword evidence="14" id="KW-0675">Receptor</keyword>
<dbReference type="InterPro" id="IPR013320">
    <property type="entry name" value="ConA-like_dom_sf"/>
</dbReference>
<evidence type="ECO:0000259" key="11">
    <source>
        <dbReference type="PROSITE" id="PS50041"/>
    </source>
</evidence>
<dbReference type="Pfam" id="PF00002">
    <property type="entry name" value="7tm_2"/>
    <property type="match status" value="1"/>
</dbReference>
<dbReference type="CDD" id="cd00054">
    <property type="entry name" value="EGF_CA"/>
    <property type="match status" value="1"/>
</dbReference>
<evidence type="ECO:0000256" key="3">
    <source>
        <dbReference type="ARBA" id="ARBA00022692"/>
    </source>
</evidence>
<dbReference type="Pfam" id="PF13385">
    <property type="entry name" value="Laminin_G_3"/>
    <property type="match status" value="2"/>
</dbReference>
<dbReference type="InterPro" id="IPR000203">
    <property type="entry name" value="GPS"/>
</dbReference>
<dbReference type="Gene3D" id="2.60.220.50">
    <property type="match status" value="1"/>
</dbReference>
<dbReference type="Pfam" id="PF00059">
    <property type="entry name" value="Lectin_C"/>
    <property type="match status" value="1"/>
</dbReference>
<evidence type="ECO:0000259" key="10">
    <source>
        <dbReference type="PROSITE" id="PS50026"/>
    </source>
</evidence>